<gene>
    <name evidence="2" type="ORF">ElyMa_006387100</name>
</gene>
<evidence type="ECO:0000256" key="1">
    <source>
        <dbReference type="SAM" id="MobiDB-lite"/>
    </source>
</evidence>
<organism evidence="2 3">
    <name type="scientific">Elysia marginata</name>
    <dbReference type="NCBI Taxonomy" id="1093978"/>
    <lineage>
        <taxon>Eukaryota</taxon>
        <taxon>Metazoa</taxon>
        <taxon>Spiralia</taxon>
        <taxon>Lophotrochozoa</taxon>
        <taxon>Mollusca</taxon>
        <taxon>Gastropoda</taxon>
        <taxon>Heterobranchia</taxon>
        <taxon>Euthyneura</taxon>
        <taxon>Panpulmonata</taxon>
        <taxon>Sacoglossa</taxon>
        <taxon>Placobranchoidea</taxon>
        <taxon>Plakobranchidae</taxon>
        <taxon>Elysia</taxon>
    </lineage>
</organism>
<evidence type="ECO:0000313" key="2">
    <source>
        <dbReference type="EMBL" id="GFR99984.1"/>
    </source>
</evidence>
<accession>A0AAV4HQL1</accession>
<dbReference type="EMBL" id="BMAT01012827">
    <property type="protein sequence ID" value="GFR99984.1"/>
    <property type="molecule type" value="Genomic_DNA"/>
</dbReference>
<feature type="compositionally biased region" description="Polar residues" evidence="1">
    <location>
        <begin position="1"/>
        <end position="16"/>
    </location>
</feature>
<comment type="caution">
    <text evidence="2">The sequence shown here is derived from an EMBL/GenBank/DDBJ whole genome shotgun (WGS) entry which is preliminary data.</text>
</comment>
<evidence type="ECO:0000313" key="3">
    <source>
        <dbReference type="Proteomes" id="UP000762676"/>
    </source>
</evidence>
<proteinExistence type="predicted"/>
<reference evidence="2 3" key="1">
    <citation type="journal article" date="2021" name="Elife">
        <title>Chloroplast acquisition without the gene transfer in kleptoplastic sea slugs, Plakobranchus ocellatus.</title>
        <authorList>
            <person name="Maeda T."/>
            <person name="Takahashi S."/>
            <person name="Yoshida T."/>
            <person name="Shimamura S."/>
            <person name="Takaki Y."/>
            <person name="Nagai Y."/>
            <person name="Toyoda A."/>
            <person name="Suzuki Y."/>
            <person name="Arimoto A."/>
            <person name="Ishii H."/>
            <person name="Satoh N."/>
            <person name="Nishiyama T."/>
            <person name="Hasebe M."/>
            <person name="Maruyama T."/>
            <person name="Minagawa J."/>
            <person name="Obokata J."/>
            <person name="Shigenobu S."/>
        </authorList>
    </citation>
    <scope>NUCLEOTIDE SEQUENCE [LARGE SCALE GENOMIC DNA]</scope>
</reference>
<name>A0AAV4HQL1_9GAST</name>
<protein>
    <submittedName>
        <fullName evidence="2">Uncharacterized protein</fullName>
    </submittedName>
</protein>
<dbReference type="AlphaFoldDB" id="A0AAV4HQL1"/>
<dbReference type="Proteomes" id="UP000762676">
    <property type="component" value="Unassembled WGS sequence"/>
</dbReference>
<sequence>MTETAGPVNSSLNNPGVESKTCTTVLTKTETLSRINNRGKLIRRTRLQLHTRKRYNTAGVKENLTKVEEGCNETRKTHSVESTRLGR</sequence>
<feature type="region of interest" description="Disordered" evidence="1">
    <location>
        <begin position="1"/>
        <end position="20"/>
    </location>
</feature>
<keyword evidence="3" id="KW-1185">Reference proteome</keyword>